<sequence length="117" mass="13292">MVYRAYPPAIKAVAVRRALEGESKSEVCRSLGYLISRQSFSRWIELLNVLFAIPTLTSVVDDPLCSRPTIANLWFNWSAQKLACFWRRSESGCTTQLVLGSVTRPFMKTWSTDCRSP</sequence>
<dbReference type="EMBL" id="CM045871">
    <property type="protein sequence ID" value="KAI7951803.1"/>
    <property type="molecule type" value="Genomic_DNA"/>
</dbReference>
<reference evidence="2" key="2">
    <citation type="journal article" date="2018" name="Mol. Plant Microbe Interact.">
        <title>Genome sequence resources for the wheat stripe rust pathogen (Puccinia striiformis f. sp. tritici) and the barley stripe rust pathogen (Puccinia striiformis f. sp. hordei).</title>
        <authorList>
            <person name="Xia C."/>
            <person name="Wang M."/>
            <person name="Yin C."/>
            <person name="Cornejo O.E."/>
            <person name="Hulbert S.H."/>
            <person name="Chen X."/>
        </authorList>
    </citation>
    <scope>NUCLEOTIDE SEQUENCE [LARGE SCALE GENOMIC DNA]</scope>
    <source>
        <strain evidence="2">93-210</strain>
    </source>
</reference>
<evidence type="ECO:0000313" key="2">
    <source>
        <dbReference type="Proteomes" id="UP001060170"/>
    </source>
</evidence>
<accession>A0ACC0EG82</accession>
<evidence type="ECO:0000313" key="1">
    <source>
        <dbReference type="EMBL" id="KAI7951803.1"/>
    </source>
</evidence>
<reference evidence="2" key="1">
    <citation type="journal article" date="2018" name="BMC Genomics">
        <title>Genomic insights into host adaptation between the wheat stripe rust pathogen (Puccinia striiformis f. sp. tritici) and the barley stripe rust pathogen (Puccinia striiformis f. sp. hordei).</title>
        <authorList>
            <person name="Xia C."/>
            <person name="Wang M."/>
            <person name="Yin C."/>
            <person name="Cornejo O.E."/>
            <person name="Hulbert S.H."/>
            <person name="Chen X."/>
        </authorList>
    </citation>
    <scope>NUCLEOTIDE SEQUENCE [LARGE SCALE GENOMIC DNA]</scope>
    <source>
        <strain evidence="2">93-210</strain>
    </source>
</reference>
<gene>
    <name evidence="1" type="ORF">MJO28_007487</name>
</gene>
<keyword evidence="2" id="KW-1185">Reference proteome</keyword>
<protein>
    <submittedName>
        <fullName evidence="1">Uncharacterized protein</fullName>
    </submittedName>
</protein>
<comment type="caution">
    <text evidence="1">The sequence shown here is derived from an EMBL/GenBank/DDBJ whole genome shotgun (WGS) entry which is preliminary data.</text>
</comment>
<reference evidence="1 2" key="3">
    <citation type="journal article" date="2022" name="Microbiol. Spectr.">
        <title>Folding features and dynamics of 3D genome architecture in plant fungal pathogens.</title>
        <authorList>
            <person name="Xia C."/>
        </authorList>
    </citation>
    <scope>NUCLEOTIDE SEQUENCE [LARGE SCALE GENOMIC DNA]</scope>
    <source>
        <strain evidence="1 2">93-210</strain>
    </source>
</reference>
<dbReference type="Proteomes" id="UP001060170">
    <property type="component" value="Chromosome 7"/>
</dbReference>
<proteinExistence type="predicted"/>
<organism evidence="1 2">
    <name type="scientific">Puccinia striiformis f. sp. tritici</name>
    <dbReference type="NCBI Taxonomy" id="168172"/>
    <lineage>
        <taxon>Eukaryota</taxon>
        <taxon>Fungi</taxon>
        <taxon>Dikarya</taxon>
        <taxon>Basidiomycota</taxon>
        <taxon>Pucciniomycotina</taxon>
        <taxon>Pucciniomycetes</taxon>
        <taxon>Pucciniales</taxon>
        <taxon>Pucciniaceae</taxon>
        <taxon>Puccinia</taxon>
    </lineage>
</organism>
<name>A0ACC0EG82_9BASI</name>